<feature type="chain" id="PRO_5030844384" evidence="2">
    <location>
        <begin position="29"/>
        <end position="413"/>
    </location>
</feature>
<evidence type="ECO:0000256" key="2">
    <source>
        <dbReference type="SAM" id="SignalP"/>
    </source>
</evidence>
<keyword evidence="4" id="KW-1185">Reference proteome</keyword>
<organism evidence="3 4">
    <name type="scientific">Niallia alba</name>
    <dbReference type="NCBI Taxonomy" id="2729105"/>
    <lineage>
        <taxon>Bacteria</taxon>
        <taxon>Bacillati</taxon>
        <taxon>Bacillota</taxon>
        <taxon>Bacilli</taxon>
        <taxon>Bacillales</taxon>
        <taxon>Bacillaceae</taxon>
        <taxon>Niallia</taxon>
    </lineage>
</organism>
<dbReference type="Pfam" id="PF09546">
    <property type="entry name" value="Spore_III_AE"/>
    <property type="match status" value="1"/>
</dbReference>
<evidence type="ECO:0000256" key="1">
    <source>
        <dbReference type="SAM" id="Phobius"/>
    </source>
</evidence>
<feature type="transmembrane region" description="Helical" evidence="1">
    <location>
        <begin position="153"/>
        <end position="174"/>
    </location>
</feature>
<dbReference type="AlphaFoldDB" id="A0A7Y0KAA3"/>
<accession>A0A7Y0KAA3</accession>
<keyword evidence="1" id="KW-0472">Membrane</keyword>
<feature type="transmembrane region" description="Helical" evidence="1">
    <location>
        <begin position="258"/>
        <end position="278"/>
    </location>
</feature>
<comment type="caution">
    <text evidence="3">The sequence shown here is derived from an EMBL/GenBank/DDBJ whole genome shotgun (WGS) entry which is preliminary data.</text>
</comment>
<dbReference type="NCBIfam" id="TIGR02829">
    <property type="entry name" value="spore_III_AE"/>
    <property type="match status" value="1"/>
</dbReference>
<feature type="transmembrane region" description="Helical" evidence="1">
    <location>
        <begin position="329"/>
        <end position="362"/>
    </location>
</feature>
<feature type="signal peptide" evidence="2">
    <location>
        <begin position="1"/>
        <end position="28"/>
    </location>
</feature>
<keyword evidence="1" id="KW-0812">Transmembrane</keyword>
<feature type="transmembrane region" description="Helical" evidence="1">
    <location>
        <begin position="194"/>
        <end position="218"/>
    </location>
</feature>
<evidence type="ECO:0000313" key="4">
    <source>
        <dbReference type="Proteomes" id="UP000588491"/>
    </source>
</evidence>
<name>A0A7Y0KAA3_9BACI</name>
<keyword evidence="1" id="KW-1133">Transmembrane helix</keyword>
<dbReference type="EMBL" id="JABBPK010000001">
    <property type="protein sequence ID" value="NMO78403.1"/>
    <property type="molecule type" value="Genomic_DNA"/>
</dbReference>
<feature type="transmembrane region" description="Helical" evidence="1">
    <location>
        <begin position="124"/>
        <end position="141"/>
    </location>
</feature>
<gene>
    <name evidence="3" type="primary">spoIIIAE</name>
    <name evidence="3" type="ORF">HHU08_15565</name>
</gene>
<reference evidence="3 4" key="1">
    <citation type="submission" date="2020-04" db="EMBL/GenBank/DDBJ databases">
        <title>Bacillus sp. UniB3 isolated from commercial digestive syrup.</title>
        <authorList>
            <person name="Thorat V."/>
            <person name="Kirdat K."/>
            <person name="Tiwarekar B."/>
            <person name="Yadav A."/>
        </authorList>
    </citation>
    <scope>NUCLEOTIDE SEQUENCE [LARGE SCALE GENOMIC DNA]</scope>
    <source>
        <strain evidence="3 4">UniB3</strain>
    </source>
</reference>
<keyword evidence="2" id="KW-0732">Signal</keyword>
<dbReference type="Proteomes" id="UP000588491">
    <property type="component" value="Unassembled WGS sequence"/>
</dbReference>
<proteinExistence type="predicted"/>
<protein>
    <submittedName>
        <fullName evidence="3">Stage III sporulation protein AE</fullName>
    </submittedName>
</protein>
<feature type="transmembrane region" description="Helical" evidence="1">
    <location>
        <begin position="382"/>
        <end position="405"/>
    </location>
</feature>
<dbReference type="InterPro" id="IPR014194">
    <property type="entry name" value="Spore_III_AE"/>
</dbReference>
<sequence length="413" mass="45047">MKKLKTKLKIVLLIMAAIFFLYQPIVQASPHESPKTEDTETAEEIKEEGMDPTKIVESQLESLDLNELTEFWDSIKTEYGGFLPESQKGSLYDFMVGNKSFDLQGFFHGMLQFAFHEIIVNGKLLGSLILLTIFSVMLQMLQNSFEKSSISKVAYAIVFMVLIILALNSFHVAITYASDAISNMTNFILALVPLLLALMAASGGAISAAFFHPVILFLMNTSGMLIEYIVLPLLFLSTLLHVVSSLSEQYKVTQLANLLRNISIGILGIFLTIFLGVISVQGASSAITDGITIKTAKFVTGNFIPVIGRMFTDATDTVINASLLLKNTVGIAGVVILLLLVAFPAIKILMISFIYKFAAAILQPIGGGPVIKCLDVISKSVIYVFAALAIVSLMFFLSITVIIVASNLTMMVR</sequence>
<feature type="transmembrane region" description="Helical" evidence="1">
    <location>
        <begin position="225"/>
        <end position="246"/>
    </location>
</feature>
<evidence type="ECO:0000313" key="3">
    <source>
        <dbReference type="EMBL" id="NMO78403.1"/>
    </source>
</evidence>